<dbReference type="PANTHER" id="PTHR35149:SF1">
    <property type="entry name" value="DUF5655 DOMAIN-CONTAINING PROTEIN"/>
    <property type="match status" value="1"/>
</dbReference>
<accession>A0A292ZCC0</accession>
<evidence type="ECO:0000259" key="1">
    <source>
        <dbReference type="Pfam" id="PF03235"/>
    </source>
</evidence>
<proteinExistence type="predicted"/>
<dbReference type="PANTHER" id="PTHR35149">
    <property type="entry name" value="SLL5132 PROTEIN"/>
    <property type="match status" value="1"/>
</dbReference>
<dbReference type="EMBL" id="BEWI01000030">
    <property type="protein sequence ID" value="GAY20504.1"/>
    <property type="molecule type" value="Genomic_DNA"/>
</dbReference>
<dbReference type="RefSeq" id="WP_099185522.1">
    <property type="nucleotide sequence ID" value="NZ_BEWI01000030.1"/>
</dbReference>
<dbReference type="AlphaFoldDB" id="A0A292ZCC0"/>
<dbReference type="InterPro" id="IPR011089">
    <property type="entry name" value="GmrSD_C"/>
</dbReference>
<gene>
    <name evidence="3" type="ORF">SFOMI_1028</name>
</gene>
<dbReference type="Proteomes" id="UP000221538">
    <property type="component" value="Unassembled WGS sequence"/>
</dbReference>
<organism evidence="3 4">
    <name type="scientific">Sphingobium fuliginis (strain ATCC 27551)</name>
    <dbReference type="NCBI Taxonomy" id="336203"/>
    <lineage>
        <taxon>Bacteria</taxon>
        <taxon>Pseudomonadati</taxon>
        <taxon>Pseudomonadota</taxon>
        <taxon>Alphaproteobacteria</taxon>
        <taxon>Sphingomonadales</taxon>
        <taxon>Sphingomonadaceae</taxon>
        <taxon>Sphingobium</taxon>
    </lineage>
</organism>
<evidence type="ECO:0000313" key="4">
    <source>
        <dbReference type="Proteomes" id="UP000221538"/>
    </source>
</evidence>
<protein>
    <submittedName>
        <fullName evidence="3">RloF protein</fullName>
    </submittedName>
</protein>
<feature type="domain" description="GmrSD restriction endonucleases N-terminal" evidence="1">
    <location>
        <begin position="11"/>
        <end position="227"/>
    </location>
</feature>
<evidence type="ECO:0000259" key="2">
    <source>
        <dbReference type="Pfam" id="PF07510"/>
    </source>
</evidence>
<feature type="domain" description="GmrSD restriction endonucleases C-terminal" evidence="2">
    <location>
        <begin position="413"/>
        <end position="544"/>
    </location>
</feature>
<reference evidence="3 4" key="1">
    <citation type="journal article" date="2013" name="Biodegradation">
        <title>Occurrence of 4-tert-butylphenol (4-t-BP) biodegradation in an aquatic sample caused by the presence of Spirodela polyrrhiza and isolation of a 4-t-BP-utilizing bacterium.</title>
        <authorList>
            <person name="Ogata Y."/>
            <person name="Toyama T."/>
            <person name="Yu N."/>
            <person name="Wang X."/>
            <person name="Sei K."/>
            <person name="Ike M."/>
        </authorList>
    </citation>
    <scope>NUCLEOTIDE SEQUENCE [LARGE SCALE GENOMIC DNA]</scope>
    <source>
        <strain evidence="3 4">OMI</strain>
    </source>
</reference>
<comment type="caution">
    <text evidence="3">The sequence shown here is derived from an EMBL/GenBank/DDBJ whole genome shotgun (WGS) entry which is preliminary data.</text>
</comment>
<sequence>MRLNPQHLTVSKLMQSRLFRIPDYQRAYSWQKRQRDDLFTDIREVHRSGRDHFMATVVGLARDTRLIDADEFNVVELVDGQQRVTTLVILLKSIEKALNSSDPKEVKIRDDLRRLLVKGDDHNLVLLQTNHDSSDVFAAYVKGGQIRADAVVTAADENVVSAARECESFVASWLEEATLTELVSTIRHKLSMIYHELDDEATVYRVFEVLNSRGLDVRWIDKTKSQLMATIYEHVDEKSRGEGLHEMQNLWKDVYRRLGLDDDLGDEALRFAGTWAESVRPNRVLGEQDASAALIKKAGTKLATIVEAAKALKAVVGKVVDLHNDHRRAAVTRIGQARFLAIAIMLRNFDQKTERTLLEAWERVTFRIFTLAGRDSRTKVGDYVRLGYDVLKSELSAKDILAAIADLADGFEIDEIIDDGTWEEWYGGYNEEVRYLLYRYEEHLARESGVKINESQWAKVWAADPARSIEHIMPQSSGKQYVHHLGNLAMLPPNVNSSLKDKPPREKAQRYIECGMQATMAVGRAIESGVKWNKDAVLERAEKIEEFVRKEWGD</sequence>
<dbReference type="Pfam" id="PF03235">
    <property type="entry name" value="GmrSD_N"/>
    <property type="match status" value="1"/>
</dbReference>
<name>A0A292ZCC0_SPHSA</name>
<evidence type="ECO:0000313" key="3">
    <source>
        <dbReference type="EMBL" id="GAY20504.1"/>
    </source>
</evidence>
<reference evidence="3 4" key="2">
    <citation type="journal article" date="2013" name="Environ. Sci. Technol.">
        <title>The 4-tert-butylphenol-utilizing bacterium Sphingobium fuliginis OMI can degrade bisphenols via phenolic ring hydroxylation and meta-cleavage pathway.</title>
        <authorList>
            <person name="Ogata Y."/>
            <person name="Goda S."/>
            <person name="Toyama T."/>
            <person name="Sei K."/>
            <person name="Ike M."/>
        </authorList>
    </citation>
    <scope>NUCLEOTIDE SEQUENCE [LARGE SCALE GENOMIC DNA]</scope>
    <source>
        <strain evidence="3 4">OMI</strain>
    </source>
</reference>
<dbReference type="InterPro" id="IPR004919">
    <property type="entry name" value="GmrSD_N"/>
</dbReference>
<dbReference type="Pfam" id="PF07510">
    <property type="entry name" value="GmrSD_C"/>
    <property type="match status" value="1"/>
</dbReference>